<comment type="caution">
    <text evidence="2">The sequence shown here is derived from an EMBL/GenBank/DDBJ whole genome shotgun (WGS) entry which is preliminary data.</text>
</comment>
<evidence type="ECO:0000256" key="1">
    <source>
        <dbReference type="SAM" id="SignalP"/>
    </source>
</evidence>
<dbReference type="Proteomes" id="UP001607302">
    <property type="component" value="Unassembled WGS sequence"/>
</dbReference>
<proteinExistence type="predicted"/>
<protein>
    <submittedName>
        <fullName evidence="2">Astakine-like</fullName>
    </submittedName>
</protein>
<reference evidence="2 3" key="1">
    <citation type="journal article" date="2024" name="Ann. Entomol. Soc. Am.">
        <title>Genomic analyses of the southern and eastern yellowjacket wasps (Hymenoptera: Vespidae) reveal evolutionary signatures of social life.</title>
        <authorList>
            <person name="Catto M.A."/>
            <person name="Caine P.B."/>
            <person name="Orr S.E."/>
            <person name="Hunt B.G."/>
            <person name="Goodisman M.A.D."/>
        </authorList>
    </citation>
    <scope>NUCLEOTIDE SEQUENCE [LARGE SCALE GENOMIC DNA]</scope>
    <source>
        <strain evidence="2">233</strain>
        <tissue evidence="2">Head and thorax</tissue>
    </source>
</reference>
<dbReference type="AlphaFoldDB" id="A0ABD2A6G9"/>
<keyword evidence="1" id="KW-0732">Signal</keyword>
<sequence>MSFSTISTRFLSLLLLLGLVSSLFAASIKQEEPANVQCHNNNECPNDHCCVLGGGRYSIPQCSPMRKKAENCRPTNDLLNTTLYYPNNSKLSITDVYHIVCPCNEGLTCDLKEGVCIGNN</sequence>
<feature type="signal peptide" evidence="1">
    <location>
        <begin position="1"/>
        <end position="25"/>
    </location>
</feature>
<evidence type="ECO:0000313" key="3">
    <source>
        <dbReference type="Proteomes" id="UP001607302"/>
    </source>
</evidence>
<evidence type="ECO:0000313" key="2">
    <source>
        <dbReference type="EMBL" id="KAL2716221.1"/>
    </source>
</evidence>
<keyword evidence="3" id="KW-1185">Reference proteome</keyword>
<dbReference type="Gene3D" id="2.10.80.10">
    <property type="entry name" value="Lipase, subunit A"/>
    <property type="match status" value="1"/>
</dbReference>
<accession>A0ABD2A6G9</accession>
<organism evidence="2 3">
    <name type="scientific">Vespula squamosa</name>
    <name type="common">Southern yellow jacket</name>
    <name type="synonym">Wasp</name>
    <dbReference type="NCBI Taxonomy" id="30214"/>
    <lineage>
        <taxon>Eukaryota</taxon>
        <taxon>Metazoa</taxon>
        <taxon>Ecdysozoa</taxon>
        <taxon>Arthropoda</taxon>
        <taxon>Hexapoda</taxon>
        <taxon>Insecta</taxon>
        <taxon>Pterygota</taxon>
        <taxon>Neoptera</taxon>
        <taxon>Endopterygota</taxon>
        <taxon>Hymenoptera</taxon>
        <taxon>Apocrita</taxon>
        <taxon>Aculeata</taxon>
        <taxon>Vespoidea</taxon>
        <taxon>Vespidae</taxon>
        <taxon>Vespinae</taxon>
        <taxon>Vespula</taxon>
    </lineage>
</organism>
<dbReference type="EMBL" id="JAUDFV010000154">
    <property type="protein sequence ID" value="KAL2716221.1"/>
    <property type="molecule type" value="Genomic_DNA"/>
</dbReference>
<gene>
    <name evidence="2" type="ORF">V1478_013897</name>
</gene>
<feature type="chain" id="PRO_5044800870" evidence="1">
    <location>
        <begin position="26"/>
        <end position="120"/>
    </location>
</feature>
<name>A0ABD2A6G9_VESSQ</name>